<keyword evidence="9 11" id="KW-0811">Translocation</keyword>
<evidence type="ECO:0000256" key="2">
    <source>
        <dbReference type="ARBA" id="ARBA00008445"/>
    </source>
</evidence>
<keyword evidence="7 11" id="KW-0653">Protein transport</keyword>
<keyword evidence="8 11" id="KW-1133">Transmembrane helix</keyword>
<dbReference type="NCBIfam" id="TIGR00810">
    <property type="entry name" value="secG"/>
    <property type="match status" value="1"/>
</dbReference>
<evidence type="ECO:0000256" key="4">
    <source>
        <dbReference type="ARBA" id="ARBA00022448"/>
    </source>
</evidence>
<feature type="transmembrane region" description="Helical" evidence="11">
    <location>
        <begin position="54"/>
        <end position="76"/>
    </location>
</feature>
<evidence type="ECO:0000313" key="13">
    <source>
        <dbReference type="Proteomes" id="UP001501788"/>
    </source>
</evidence>
<comment type="caution">
    <text evidence="12">The sequence shown here is derived from an EMBL/GenBank/DDBJ whole genome shotgun (WGS) entry which is preliminary data.</text>
</comment>
<keyword evidence="13" id="KW-1185">Reference proteome</keyword>
<dbReference type="PANTHER" id="PTHR34182">
    <property type="entry name" value="PROTEIN-EXPORT MEMBRANE PROTEIN SECG"/>
    <property type="match status" value="1"/>
</dbReference>
<evidence type="ECO:0000256" key="8">
    <source>
        <dbReference type="ARBA" id="ARBA00022989"/>
    </source>
</evidence>
<evidence type="ECO:0000256" key="9">
    <source>
        <dbReference type="ARBA" id="ARBA00023010"/>
    </source>
</evidence>
<protein>
    <recommendedName>
        <fullName evidence="3 11">Protein-export membrane protein SecG</fullName>
    </recommendedName>
</protein>
<evidence type="ECO:0000256" key="5">
    <source>
        <dbReference type="ARBA" id="ARBA00022475"/>
    </source>
</evidence>
<dbReference type="EMBL" id="BAABEX010000029">
    <property type="protein sequence ID" value="GAA4428848.1"/>
    <property type="molecule type" value="Genomic_DNA"/>
</dbReference>
<evidence type="ECO:0000256" key="11">
    <source>
        <dbReference type="RuleBase" id="RU365087"/>
    </source>
</evidence>
<sequence length="120" mass="11429">MSILVNVILAVQMLTALGMIGLILVQHGKGADMGAAFGSGGSGSLFGASGSANFLSRSTAVLATVFFVATLALAYFGNARPAGVGSVLEAPAAATPAAGASAPAEAPAAPASGAAQIPTK</sequence>
<accession>A0ABP8LH52</accession>
<keyword evidence="4 11" id="KW-0813">Transport</keyword>
<keyword evidence="10 11" id="KW-0472">Membrane</keyword>
<evidence type="ECO:0000256" key="10">
    <source>
        <dbReference type="ARBA" id="ARBA00023136"/>
    </source>
</evidence>
<comment type="subcellular location">
    <subcellularLocation>
        <location evidence="1 11">Cell membrane</location>
        <topology evidence="1 11">Multi-pass membrane protein</topology>
    </subcellularLocation>
</comment>
<dbReference type="RefSeq" id="WP_345066533.1">
    <property type="nucleotide sequence ID" value="NZ_BAABEX010000029.1"/>
</dbReference>
<reference evidence="13" key="1">
    <citation type="journal article" date="2019" name="Int. J. Syst. Evol. Microbiol.">
        <title>The Global Catalogue of Microorganisms (GCM) 10K type strain sequencing project: providing services to taxonomists for standard genome sequencing and annotation.</title>
        <authorList>
            <consortium name="The Broad Institute Genomics Platform"/>
            <consortium name="The Broad Institute Genome Sequencing Center for Infectious Disease"/>
            <person name="Wu L."/>
            <person name="Ma J."/>
        </authorList>
    </citation>
    <scope>NUCLEOTIDE SEQUENCE [LARGE SCALE GENOMIC DNA]</scope>
    <source>
        <strain evidence="13">JCM 31890</strain>
    </source>
</reference>
<keyword evidence="5 11" id="KW-1003">Cell membrane</keyword>
<comment type="function">
    <text evidence="11">Involved in protein export. Participates in an early event of protein translocation.</text>
</comment>
<evidence type="ECO:0000256" key="3">
    <source>
        <dbReference type="ARBA" id="ARBA00017876"/>
    </source>
</evidence>
<evidence type="ECO:0000256" key="7">
    <source>
        <dbReference type="ARBA" id="ARBA00022927"/>
    </source>
</evidence>
<evidence type="ECO:0000313" key="12">
    <source>
        <dbReference type="EMBL" id="GAA4428848.1"/>
    </source>
</evidence>
<proteinExistence type="inferred from homology"/>
<feature type="transmembrane region" description="Helical" evidence="11">
    <location>
        <begin position="7"/>
        <end position="25"/>
    </location>
</feature>
<dbReference type="Proteomes" id="UP001501788">
    <property type="component" value="Unassembled WGS sequence"/>
</dbReference>
<name>A0ABP8LH52_9BURK</name>
<organism evidence="12 13">
    <name type="scientific">Acidovorax lacteus</name>
    <dbReference type="NCBI Taxonomy" id="1924988"/>
    <lineage>
        <taxon>Bacteria</taxon>
        <taxon>Pseudomonadati</taxon>
        <taxon>Pseudomonadota</taxon>
        <taxon>Betaproteobacteria</taxon>
        <taxon>Burkholderiales</taxon>
        <taxon>Comamonadaceae</taxon>
        <taxon>Acidovorax</taxon>
    </lineage>
</organism>
<keyword evidence="6 11" id="KW-0812">Transmembrane</keyword>
<evidence type="ECO:0000256" key="1">
    <source>
        <dbReference type="ARBA" id="ARBA00004651"/>
    </source>
</evidence>
<dbReference type="Pfam" id="PF03840">
    <property type="entry name" value="SecG"/>
    <property type="match status" value="1"/>
</dbReference>
<evidence type="ECO:0000256" key="6">
    <source>
        <dbReference type="ARBA" id="ARBA00022692"/>
    </source>
</evidence>
<dbReference type="InterPro" id="IPR004692">
    <property type="entry name" value="SecG"/>
</dbReference>
<dbReference type="PRINTS" id="PR01651">
    <property type="entry name" value="SECGEXPORT"/>
</dbReference>
<dbReference type="PANTHER" id="PTHR34182:SF1">
    <property type="entry name" value="PROTEIN-EXPORT MEMBRANE PROTEIN SECG"/>
    <property type="match status" value="1"/>
</dbReference>
<comment type="similarity">
    <text evidence="2 11">Belongs to the SecG family.</text>
</comment>
<gene>
    <name evidence="12" type="primary">secG</name>
    <name evidence="12" type="ORF">GCM10023090_28180</name>
</gene>